<dbReference type="AlphaFoldDB" id="A0A8H7VRB1"/>
<name>A0A8H7VRB1_9FUNG</name>
<comment type="caution">
    <text evidence="2">The sequence shown here is derived from an EMBL/GenBank/DDBJ whole genome shotgun (WGS) entry which is preliminary data.</text>
</comment>
<dbReference type="Proteomes" id="UP000646827">
    <property type="component" value="Unassembled WGS sequence"/>
</dbReference>
<evidence type="ECO:0000313" key="2">
    <source>
        <dbReference type="EMBL" id="KAG2224169.1"/>
    </source>
</evidence>
<gene>
    <name evidence="2" type="ORF">INT45_000184</name>
</gene>
<organism evidence="2 3">
    <name type="scientific">Circinella minor</name>
    <dbReference type="NCBI Taxonomy" id="1195481"/>
    <lineage>
        <taxon>Eukaryota</taxon>
        <taxon>Fungi</taxon>
        <taxon>Fungi incertae sedis</taxon>
        <taxon>Mucoromycota</taxon>
        <taxon>Mucoromycotina</taxon>
        <taxon>Mucoromycetes</taxon>
        <taxon>Mucorales</taxon>
        <taxon>Lichtheimiaceae</taxon>
        <taxon>Circinella</taxon>
    </lineage>
</organism>
<sequence length="100" mass="11343">MSELRKYIIQSFCEDPLETLDVLAQTLRELNIYITHDDNEELGRQARSLIKVYLTYVRLVDSLSSYIDPKRNSSAIDNGVDDDSDNPPSPHPCNVGSNRS</sequence>
<proteinExistence type="predicted"/>
<evidence type="ECO:0000313" key="3">
    <source>
        <dbReference type="Proteomes" id="UP000646827"/>
    </source>
</evidence>
<protein>
    <submittedName>
        <fullName evidence="2">Uncharacterized protein</fullName>
    </submittedName>
</protein>
<evidence type="ECO:0000256" key="1">
    <source>
        <dbReference type="SAM" id="MobiDB-lite"/>
    </source>
</evidence>
<feature type="region of interest" description="Disordered" evidence="1">
    <location>
        <begin position="69"/>
        <end position="100"/>
    </location>
</feature>
<dbReference type="OrthoDB" id="2284911at2759"/>
<accession>A0A8H7VRB1</accession>
<reference evidence="2 3" key="1">
    <citation type="submission" date="2020-12" db="EMBL/GenBank/DDBJ databases">
        <title>Metabolic potential, ecology and presence of endohyphal bacteria is reflected in genomic diversity of Mucoromycotina.</title>
        <authorList>
            <person name="Muszewska A."/>
            <person name="Okrasinska A."/>
            <person name="Steczkiewicz K."/>
            <person name="Drgas O."/>
            <person name="Orlowska M."/>
            <person name="Perlinska-Lenart U."/>
            <person name="Aleksandrzak-Piekarczyk T."/>
            <person name="Szatraj K."/>
            <person name="Zielenkiewicz U."/>
            <person name="Pilsyk S."/>
            <person name="Malc E."/>
            <person name="Mieczkowski P."/>
            <person name="Kruszewska J.S."/>
            <person name="Biernat P."/>
            <person name="Pawlowska J."/>
        </authorList>
    </citation>
    <scope>NUCLEOTIDE SEQUENCE [LARGE SCALE GENOMIC DNA]</scope>
    <source>
        <strain evidence="2 3">CBS 142.35</strain>
    </source>
</reference>
<dbReference type="EMBL" id="JAEPRB010000048">
    <property type="protein sequence ID" value="KAG2224169.1"/>
    <property type="molecule type" value="Genomic_DNA"/>
</dbReference>
<keyword evidence="3" id="KW-1185">Reference proteome</keyword>